<dbReference type="GO" id="GO:0003677">
    <property type="term" value="F:DNA binding"/>
    <property type="evidence" value="ECO:0007669"/>
    <property type="project" value="UniProtKB-KW"/>
</dbReference>
<protein>
    <submittedName>
        <fullName evidence="8">RNA polymerase sigma-70 factor (ECF subfamily)</fullName>
    </submittedName>
</protein>
<evidence type="ECO:0000313" key="9">
    <source>
        <dbReference type="Proteomes" id="UP000521199"/>
    </source>
</evidence>
<organism evidence="8 9">
    <name type="scientific">Chiayiivirga flava</name>
    <dbReference type="NCBI Taxonomy" id="659595"/>
    <lineage>
        <taxon>Bacteria</taxon>
        <taxon>Pseudomonadati</taxon>
        <taxon>Pseudomonadota</taxon>
        <taxon>Gammaproteobacteria</taxon>
        <taxon>Lysobacterales</taxon>
        <taxon>Lysobacteraceae</taxon>
        <taxon>Chiayiivirga</taxon>
    </lineage>
</organism>
<dbReference type="Gene3D" id="1.10.10.10">
    <property type="entry name" value="Winged helix-like DNA-binding domain superfamily/Winged helix DNA-binding domain"/>
    <property type="match status" value="1"/>
</dbReference>
<reference evidence="8 9" key="1">
    <citation type="submission" date="2020-08" db="EMBL/GenBank/DDBJ databases">
        <title>Genomic Encyclopedia of Type Strains, Phase IV (KMG-IV): sequencing the most valuable type-strain genomes for metagenomic binning, comparative biology and taxonomic classification.</title>
        <authorList>
            <person name="Goeker M."/>
        </authorList>
    </citation>
    <scope>NUCLEOTIDE SEQUENCE [LARGE SCALE GENOMIC DNA]</scope>
    <source>
        <strain evidence="8 9">DSM 24163</strain>
    </source>
</reference>
<accession>A0A7W8D6H6</accession>
<dbReference type="InterPro" id="IPR013324">
    <property type="entry name" value="RNA_pol_sigma_r3/r4-like"/>
</dbReference>
<sequence>MPRSAPADIATLARLHGRLVFAAAYRVLGDAAQAEDVQQEVFLRLLETREDDVRSWPAFLGAAATRLAIDHVRRQQRWRRLVPQWLLQAPQSAPGADAASLDAERATRLRQALARLKPREAECFALRFVQGMEIPAIAAALALTANHVSVLLHRATRALERQLRDTPAPETAP</sequence>
<dbReference type="InterPro" id="IPR036388">
    <property type="entry name" value="WH-like_DNA-bd_sf"/>
</dbReference>
<evidence type="ECO:0000256" key="1">
    <source>
        <dbReference type="ARBA" id="ARBA00010641"/>
    </source>
</evidence>
<dbReference type="AlphaFoldDB" id="A0A7W8D6H6"/>
<evidence type="ECO:0000313" key="8">
    <source>
        <dbReference type="EMBL" id="MBB5207601.1"/>
    </source>
</evidence>
<evidence type="ECO:0000256" key="3">
    <source>
        <dbReference type="ARBA" id="ARBA00023082"/>
    </source>
</evidence>
<dbReference type="SUPFAM" id="SSF88659">
    <property type="entry name" value="Sigma3 and sigma4 domains of RNA polymerase sigma factors"/>
    <property type="match status" value="1"/>
</dbReference>
<dbReference type="GO" id="GO:0006352">
    <property type="term" value="P:DNA-templated transcription initiation"/>
    <property type="evidence" value="ECO:0007669"/>
    <property type="project" value="InterPro"/>
</dbReference>
<feature type="domain" description="RNA polymerase sigma factor 70 region 4 type 2" evidence="7">
    <location>
        <begin position="108"/>
        <end position="159"/>
    </location>
</feature>
<dbReference type="InterPro" id="IPR013325">
    <property type="entry name" value="RNA_pol_sigma_r2"/>
</dbReference>
<dbReference type="PANTHER" id="PTHR43133:SF8">
    <property type="entry name" value="RNA POLYMERASE SIGMA FACTOR HI_1459-RELATED"/>
    <property type="match status" value="1"/>
</dbReference>
<comment type="caution">
    <text evidence="8">The sequence shown here is derived from an EMBL/GenBank/DDBJ whole genome shotgun (WGS) entry which is preliminary data.</text>
</comment>
<dbReference type="InterPro" id="IPR007627">
    <property type="entry name" value="RNA_pol_sigma70_r2"/>
</dbReference>
<evidence type="ECO:0000259" key="7">
    <source>
        <dbReference type="Pfam" id="PF08281"/>
    </source>
</evidence>
<dbReference type="NCBIfam" id="TIGR02937">
    <property type="entry name" value="sigma70-ECF"/>
    <property type="match status" value="1"/>
</dbReference>
<keyword evidence="4" id="KW-0238">DNA-binding</keyword>
<keyword evidence="5" id="KW-0804">Transcription</keyword>
<evidence type="ECO:0000256" key="4">
    <source>
        <dbReference type="ARBA" id="ARBA00023125"/>
    </source>
</evidence>
<comment type="similarity">
    <text evidence="1">Belongs to the sigma-70 factor family. ECF subfamily.</text>
</comment>
<dbReference type="InterPro" id="IPR013249">
    <property type="entry name" value="RNA_pol_sigma70_r4_t2"/>
</dbReference>
<dbReference type="Pfam" id="PF04542">
    <property type="entry name" value="Sigma70_r2"/>
    <property type="match status" value="1"/>
</dbReference>
<evidence type="ECO:0000259" key="6">
    <source>
        <dbReference type="Pfam" id="PF04542"/>
    </source>
</evidence>
<dbReference type="PANTHER" id="PTHR43133">
    <property type="entry name" value="RNA POLYMERASE ECF-TYPE SIGMA FACTO"/>
    <property type="match status" value="1"/>
</dbReference>
<dbReference type="RefSeq" id="WP_183960145.1">
    <property type="nucleotide sequence ID" value="NZ_JACHHP010000002.1"/>
</dbReference>
<proteinExistence type="inferred from homology"/>
<dbReference type="Proteomes" id="UP000521199">
    <property type="component" value="Unassembled WGS sequence"/>
</dbReference>
<keyword evidence="9" id="KW-1185">Reference proteome</keyword>
<evidence type="ECO:0000256" key="5">
    <source>
        <dbReference type="ARBA" id="ARBA00023163"/>
    </source>
</evidence>
<keyword evidence="2" id="KW-0805">Transcription regulation</keyword>
<dbReference type="EMBL" id="JACHHP010000002">
    <property type="protein sequence ID" value="MBB5207601.1"/>
    <property type="molecule type" value="Genomic_DNA"/>
</dbReference>
<dbReference type="Pfam" id="PF08281">
    <property type="entry name" value="Sigma70_r4_2"/>
    <property type="match status" value="1"/>
</dbReference>
<dbReference type="SUPFAM" id="SSF88946">
    <property type="entry name" value="Sigma2 domain of RNA polymerase sigma factors"/>
    <property type="match status" value="1"/>
</dbReference>
<dbReference type="InterPro" id="IPR014284">
    <property type="entry name" value="RNA_pol_sigma-70_dom"/>
</dbReference>
<name>A0A7W8D6H6_9GAMM</name>
<dbReference type="InterPro" id="IPR039425">
    <property type="entry name" value="RNA_pol_sigma-70-like"/>
</dbReference>
<dbReference type="GO" id="GO:0016987">
    <property type="term" value="F:sigma factor activity"/>
    <property type="evidence" value="ECO:0007669"/>
    <property type="project" value="UniProtKB-KW"/>
</dbReference>
<gene>
    <name evidence="8" type="ORF">HNQ52_001130</name>
</gene>
<evidence type="ECO:0000256" key="2">
    <source>
        <dbReference type="ARBA" id="ARBA00023015"/>
    </source>
</evidence>
<keyword evidence="3" id="KW-0731">Sigma factor</keyword>
<feature type="domain" description="RNA polymerase sigma-70 region 2" evidence="6">
    <location>
        <begin position="12"/>
        <end position="77"/>
    </location>
</feature>
<dbReference type="Gene3D" id="1.10.1740.10">
    <property type="match status" value="1"/>
</dbReference>